<comment type="caution">
    <text evidence="1">The sequence shown here is derived from an EMBL/GenBank/DDBJ whole genome shotgun (WGS) entry which is preliminary data.</text>
</comment>
<sequence length="106" mass="12336">MKLRKINCKRKGIKKKILLSFLHVRPHSKGRSLDDEDHNCVFTSVRYFHLPSSVVNQDSWLPKGVTCSCDTVNLLPKTKDKSCLKKGKKQIGIWCSMWRFSQRCLE</sequence>
<evidence type="ECO:0000313" key="2">
    <source>
        <dbReference type="Proteomes" id="UP001054837"/>
    </source>
</evidence>
<proteinExistence type="predicted"/>
<evidence type="ECO:0000313" key="1">
    <source>
        <dbReference type="EMBL" id="GIY83110.1"/>
    </source>
</evidence>
<reference evidence="1 2" key="1">
    <citation type="submission" date="2021-06" db="EMBL/GenBank/DDBJ databases">
        <title>Caerostris darwini draft genome.</title>
        <authorList>
            <person name="Kono N."/>
            <person name="Arakawa K."/>
        </authorList>
    </citation>
    <scope>NUCLEOTIDE SEQUENCE [LARGE SCALE GENOMIC DNA]</scope>
</reference>
<dbReference type="EMBL" id="BPLQ01014780">
    <property type="protein sequence ID" value="GIY83110.1"/>
    <property type="molecule type" value="Genomic_DNA"/>
</dbReference>
<accession>A0AAV4WJQ3</accession>
<dbReference type="Proteomes" id="UP001054837">
    <property type="component" value="Unassembled WGS sequence"/>
</dbReference>
<protein>
    <submittedName>
        <fullName evidence="1">Uncharacterized protein</fullName>
    </submittedName>
</protein>
<name>A0AAV4WJQ3_9ARAC</name>
<organism evidence="1 2">
    <name type="scientific">Caerostris darwini</name>
    <dbReference type="NCBI Taxonomy" id="1538125"/>
    <lineage>
        <taxon>Eukaryota</taxon>
        <taxon>Metazoa</taxon>
        <taxon>Ecdysozoa</taxon>
        <taxon>Arthropoda</taxon>
        <taxon>Chelicerata</taxon>
        <taxon>Arachnida</taxon>
        <taxon>Araneae</taxon>
        <taxon>Araneomorphae</taxon>
        <taxon>Entelegynae</taxon>
        <taxon>Araneoidea</taxon>
        <taxon>Araneidae</taxon>
        <taxon>Caerostris</taxon>
    </lineage>
</organism>
<gene>
    <name evidence="1" type="ORF">CDAR_56371</name>
</gene>
<dbReference type="AlphaFoldDB" id="A0AAV4WJQ3"/>
<keyword evidence="2" id="KW-1185">Reference proteome</keyword>